<dbReference type="RefSeq" id="WP_131567423.1">
    <property type="nucleotide sequence ID" value="NZ_JAINFK010000004.1"/>
</dbReference>
<proteinExistence type="predicted"/>
<evidence type="ECO:0000313" key="1">
    <source>
        <dbReference type="EMBL" id="TCD15387.1"/>
    </source>
</evidence>
<comment type="caution">
    <text evidence="1">The sequence shown here is derived from an EMBL/GenBank/DDBJ whole genome shotgun (WGS) entry which is preliminary data.</text>
</comment>
<protein>
    <submittedName>
        <fullName evidence="1">Acyl carrier protein</fullName>
    </submittedName>
</protein>
<organism evidence="1 2">
    <name type="scientific">Oricola cellulosilytica</name>
    <dbReference type="NCBI Taxonomy" id="1429082"/>
    <lineage>
        <taxon>Bacteria</taxon>
        <taxon>Pseudomonadati</taxon>
        <taxon>Pseudomonadota</taxon>
        <taxon>Alphaproteobacteria</taxon>
        <taxon>Hyphomicrobiales</taxon>
        <taxon>Ahrensiaceae</taxon>
        <taxon>Oricola</taxon>
    </lineage>
</organism>
<dbReference type="EMBL" id="SJST01000002">
    <property type="protein sequence ID" value="TCD15387.1"/>
    <property type="molecule type" value="Genomic_DNA"/>
</dbReference>
<dbReference type="OrthoDB" id="9811033at2"/>
<keyword evidence="2" id="KW-1185">Reference proteome</keyword>
<gene>
    <name evidence="1" type="ORF">E0D97_07615</name>
</gene>
<reference evidence="1 2" key="1">
    <citation type="journal article" date="2015" name="Antonie Van Leeuwenhoek">
        <title>Oricola cellulosilytica gen. nov., sp. nov., a cellulose-degrading bacterium of the family Phyllobacteriaceae isolated from surface seashore water, and emended descriptions of Mesorhizobium loti and Phyllobacterium myrsinacearum.</title>
        <authorList>
            <person name="Hameed A."/>
            <person name="Shahina M."/>
            <person name="Lai W.A."/>
            <person name="Lin S.Y."/>
            <person name="Young L.S."/>
            <person name="Liu Y.C."/>
            <person name="Hsu Y.H."/>
            <person name="Young C.C."/>
        </authorList>
    </citation>
    <scope>NUCLEOTIDE SEQUENCE [LARGE SCALE GENOMIC DNA]</scope>
    <source>
        <strain evidence="1 2">KCTC 52183</strain>
    </source>
</reference>
<dbReference type="Gene3D" id="1.10.1200.10">
    <property type="entry name" value="ACP-like"/>
    <property type="match status" value="1"/>
</dbReference>
<dbReference type="SUPFAM" id="SSF47336">
    <property type="entry name" value="ACP-like"/>
    <property type="match status" value="1"/>
</dbReference>
<accession>A0A4V2MPU3</accession>
<dbReference type="AlphaFoldDB" id="A0A4V2MPU3"/>
<evidence type="ECO:0000313" key="2">
    <source>
        <dbReference type="Proteomes" id="UP000291301"/>
    </source>
</evidence>
<sequence>MSTSTTKLADIIREALELPDTYPADKLMYSETPGWDSLAHMRIVAAVEEHFNIMMELDDITDFSDYDKGRAILIRHGV</sequence>
<dbReference type="Proteomes" id="UP000291301">
    <property type="component" value="Unassembled WGS sequence"/>
</dbReference>
<name>A0A4V2MPU3_9HYPH</name>
<dbReference type="InterPro" id="IPR036736">
    <property type="entry name" value="ACP-like_sf"/>
</dbReference>